<dbReference type="AlphaFoldDB" id="A1D5J3"/>
<keyword evidence="2" id="KW-1185">Reference proteome</keyword>
<accession>A1D5J3</accession>
<reference evidence="2" key="1">
    <citation type="journal article" date="2008" name="PLoS Genet.">
        <title>Genomic islands in the pathogenic filamentous fungus Aspergillus fumigatus.</title>
        <authorList>
            <person name="Fedorova N.D."/>
            <person name="Khaldi N."/>
            <person name="Joardar V.S."/>
            <person name="Maiti R."/>
            <person name="Amedeo P."/>
            <person name="Anderson M.J."/>
            <person name="Crabtree J."/>
            <person name="Silva J.C."/>
            <person name="Badger J.H."/>
            <person name="Albarraq A."/>
            <person name="Angiuoli S."/>
            <person name="Bussey H."/>
            <person name="Bowyer P."/>
            <person name="Cotty P.J."/>
            <person name="Dyer P.S."/>
            <person name="Egan A."/>
            <person name="Galens K."/>
            <person name="Fraser-Liggett C.M."/>
            <person name="Haas B.J."/>
            <person name="Inman J.M."/>
            <person name="Kent R."/>
            <person name="Lemieux S."/>
            <person name="Malavazi I."/>
            <person name="Orvis J."/>
            <person name="Roemer T."/>
            <person name="Ronning C.M."/>
            <person name="Sundaram J.P."/>
            <person name="Sutton G."/>
            <person name="Turner G."/>
            <person name="Venter J.C."/>
            <person name="White O.R."/>
            <person name="Whitty B.R."/>
            <person name="Youngman P."/>
            <person name="Wolfe K.H."/>
            <person name="Goldman G.H."/>
            <person name="Wortman J.R."/>
            <person name="Jiang B."/>
            <person name="Denning D.W."/>
            <person name="Nierman W.C."/>
        </authorList>
    </citation>
    <scope>NUCLEOTIDE SEQUENCE [LARGE SCALE GENOMIC DNA]</scope>
    <source>
        <strain evidence="2">ATCC 1020 / DSM 3700 / CBS 544.65 / FGSC A1164 / JCM 1740 / NRRL 181 / WB 181</strain>
    </source>
</reference>
<gene>
    <name evidence="1" type="ORF">NFIA_024260</name>
</gene>
<dbReference type="RefSeq" id="XP_001263944.1">
    <property type="nucleotide sequence ID" value="XM_001263943.1"/>
</dbReference>
<organism evidence="1 2">
    <name type="scientific">Neosartorya fischeri (strain ATCC 1020 / DSM 3700 / CBS 544.65 / FGSC A1164 / JCM 1740 / NRRL 181 / WB 181)</name>
    <name type="common">Aspergillus fischerianus</name>
    <dbReference type="NCBI Taxonomy" id="331117"/>
    <lineage>
        <taxon>Eukaryota</taxon>
        <taxon>Fungi</taxon>
        <taxon>Dikarya</taxon>
        <taxon>Ascomycota</taxon>
        <taxon>Pezizomycotina</taxon>
        <taxon>Eurotiomycetes</taxon>
        <taxon>Eurotiomycetidae</taxon>
        <taxon>Eurotiales</taxon>
        <taxon>Aspergillaceae</taxon>
        <taxon>Aspergillus</taxon>
        <taxon>Aspergillus subgen. Fumigati</taxon>
    </lineage>
</organism>
<dbReference type="Proteomes" id="UP000006702">
    <property type="component" value="Unassembled WGS sequence"/>
</dbReference>
<dbReference type="KEGG" id="nfi:NFIA_024260"/>
<dbReference type="GeneID" id="4590599"/>
<evidence type="ECO:0000313" key="1">
    <source>
        <dbReference type="EMBL" id="EAW22047.1"/>
    </source>
</evidence>
<evidence type="ECO:0000313" key="2">
    <source>
        <dbReference type="Proteomes" id="UP000006702"/>
    </source>
</evidence>
<dbReference type="VEuPathDB" id="FungiDB:NFIA_024260"/>
<protein>
    <submittedName>
        <fullName evidence="1">Uncharacterized protein</fullName>
    </submittedName>
</protein>
<proteinExistence type="predicted"/>
<name>A1D5J3_NEOFI</name>
<dbReference type="EMBL" id="DS027689">
    <property type="protein sequence ID" value="EAW22047.1"/>
    <property type="molecule type" value="Genomic_DNA"/>
</dbReference>
<dbReference type="HOGENOM" id="CLU_2050255_0_0_1"/>
<sequence length="120" mass="13848">MDVPVKGLRKPVSNSQFPLRHAPHQYLAVLSLPRSLQTIIPVHGWKNMTKNMTRSQQSMLTKCEKPVHIRRILAEEEMLDSRLHRQSYLVLDGFDGRPCPKDSYPIFFKGSITSAKKKTY</sequence>